<dbReference type="Gene3D" id="3.50.4.10">
    <property type="entry name" value="Hepatocyte Growth Factor"/>
    <property type="match status" value="1"/>
</dbReference>
<accession>A0ABR1W645</accession>
<evidence type="ECO:0000313" key="4">
    <source>
        <dbReference type="Proteomes" id="UP001480595"/>
    </source>
</evidence>
<name>A0ABR1W645_9PEZI</name>
<evidence type="ECO:0000256" key="1">
    <source>
        <dbReference type="SAM" id="SignalP"/>
    </source>
</evidence>
<organism evidence="3 4">
    <name type="scientific">Apiospora phragmitis</name>
    <dbReference type="NCBI Taxonomy" id="2905665"/>
    <lineage>
        <taxon>Eukaryota</taxon>
        <taxon>Fungi</taxon>
        <taxon>Dikarya</taxon>
        <taxon>Ascomycota</taxon>
        <taxon>Pezizomycotina</taxon>
        <taxon>Sordariomycetes</taxon>
        <taxon>Xylariomycetidae</taxon>
        <taxon>Amphisphaeriales</taxon>
        <taxon>Apiosporaceae</taxon>
        <taxon>Apiospora</taxon>
    </lineage>
</organism>
<comment type="caution">
    <text evidence="3">The sequence shown here is derived from an EMBL/GenBank/DDBJ whole genome shotgun (WGS) entry which is preliminary data.</text>
</comment>
<feature type="signal peptide" evidence="1">
    <location>
        <begin position="1"/>
        <end position="22"/>
    </location>
</feature>
<dbReference type="Pfam" id="PF00024">
    <property type="entry name" value="PAN_1"/>
    <property type="match status" value="2"/>
</dbReference>
<sequence length="375" mass="40000">MFISHSAVWWTSLATVLVPFSAQSTTGNTSPDHGKLYSISGKTFELLCGHGNPHTGFTTHVSVASLEACAELCANDARCGSAEYHASKMTCELEPDNNPMPYPTLNLRVPKMCPSTPSPPGRRCISPDHHGSHLSDDVSFDVCSATNNCKLYGLGGGYSTVHKPGVHHLYATDPPTVTVNHFDKKRCSTECPEADGQLFASPTDENFVMSCKKRHGTTYLKQVPDRYPSFASCMKACGGIPACLSVDYEVKTQKCFFSTNSKMPTIAAAAFMSAHSPDHGKPITVNGVDFYIACQHGINSHPYTGPVAVADYFGCVESCAASASCGGASWIGGDTCYHHPDSPADGSAASVDQRLDSDAFVKVPGNLFNTLIVPN</sequence>
<dbReference type="EMBL" id="JAQQWL010000003">
    <property type="protein sequence ID" value="KAK8078974.1"/>
    <property type="molecule type" value="Genomic_DNA"/>
</dbReference>
<reference evidence="3 4" key="1">
    <citation type="submission" date="2023-01" db="EMBL/GenBank/DDBJ databases">
        <title>Analysis of 21 Apiospora genomes using comparative genomics revels a genus with tremendous synthesis potential of carbohydrate active enzymes and secondary metabolites.</title>
        <authorList>
            <person name="Sorensen T."/>
        </authorList>
    </citation>
    <scope>NUCLEOTIDE SEQUENCE [LARGE SCALE GENOMIC DNA]</scope>
    <source>
        <strain evidence="3 4">CBS 135458</strain>
    </source>
</reference>
<keyword evidence="4" id="KW-1185">Reference proteome</keyword>
<gene>
    <name evidence="3" type="ORF">PG994_002781</name>
</gene>
<dbReference type="GeneID" id="92087253"/>
<evidence type="ECO:0000313" key="3">
    <source>
        <dbReference type="EMBL" id="KAK8078974.1"/>
    </source>
</evidence>
<dbReference type="SUPFAM" id="SSF57414">
    <property type="entry name" value="Hairpin loop containing domain-like"/>
    <property type="match status" value="1"/>
</dbReference>
<dbReference type="RefSeq" id="XP_066720045.1">
    <property type="nucleotide sequence ID" value="XM_066854190.1"/>
</dbReference>
<keyword evidence="1" id="KW-0732">Signal</keyword>
<dbReference type="Proteomes" id="UP001480595">
    <property type="component" value="Unassembled WGS sequence"/>
</dbReference>
<proteinExistence type="predicted"/>
<feature type="domain" description="Apple" evidence="2">
    <location>
        <begin position="222"/>
        <end position="264"/>
    </location>
</feature>
<dbReference type="InterPro" id="IPR003609">
    <property type="entry name" value="Pan_app"/>
</dbReference>
<protein>
    <recommendedName>
        <fullName evidence="2">Apple domain-containing protein</fullName>
    </recommendedName>
</protein>
<feature type="chain" id="PRO_5045751661" description="Apple domain-containing protein" evidence="1">
    <location>
        <begin position="23"/>
        <end position="375"/>
    </location>
</feature>
<evidence type="ECO:0000259" key="2">
    <source>
        <dbReference type="Pfam" id="PF00024"/>
    </source>
</evidence>
<feature type="domain" description="Apple" evidence="2">
    <location>
        <begin position="59"/>
        <end position="98"/>
    </location>
</feature>